<keyword evidence="4" id="KW-0443">Lipid metabolism</keyword>
<feature type="domain" description="PLD phosphodiesterase" evidence="6">
    <location>
        <begin position="5"/>
        <end position="38"/>
    </location>
</feature>
<evidence type="ECO:0000256" key="4">
    <source>
        <dbReference type="ARBA" id="ARBA00023098"/>
    </source>
</evidence>
<sequence>MRVRNLGAHHQKFVILRHRDDSTRDVAYVGGIDICHSRRDDARHTGDPQALQIAAAYGPTPAWHDVQAALRGPVVHDVETTFGERWEDSTPLTLNPGRTLSSFLQGEDQEPRPLGEQWPPPGPVSGGTAAVQVVRTYPAILPKGYDFAPDGERSIALANSKAVARARRLIYVEDQYLWRPKSASTLPMC</sequence>
<dbReference type="InterPro" id="IPR015679">
    <property type="entry name" value="PLipase_D_fam"/>
</dbReference>
<dbReference type="PANTHER" id="PTHR18896">
    <property type="entry name" value="PHOSPHOLIPASE D"/>
    <property type="match status" value="1"/>
</dbReference>
<reference evidence="7 8" key="1">
    <citation type="journal article" date="2019" name="Int. J. Syst. Evol. Microbiol.">
        <title>The Global Catalogue of Microorganisms (GCM) 10K type strain sequencing project: providing services to taxonomists for standard genome sequencing and annotation.</title>
        <authorList>
            <consortium name="The Broad Institute Genomics Platform"/>
            <consortium name="The Broad Institute Genome Sequencing Center for Infectious Disease"/>
            <person name="Wu L."/>
            <person name="Ma J."/>
        </authorList>
    </citation>
    <scope>NUCLEOTIDE SEQUENCE [LARGE SCALE GENOMIC DNA]</scope>
    <source>
        <strain evidence="7 8">JCM 15591</strain>
    </source>
</reference>
<keyword evidence="2" id="KW-0677">Repeat</keyword>
<protein>
    <recommendedName>
        <fullName evidence="6">PLD phosphodiesterase domain-containing protein</fullName>
    </recommendedName>
</protein>
<dbReference type="PANTHER" id="PTHR18896:SF76">
    <property type="entry name" value="PHOSPHOLIPASE"/>
    <property type="match status" value="1"/>
</dbReference>
<proteinExistence type="predicted"/>
<gene>
    <name evidence="7" type="ORF">GCM10009810_32220</name>
</gene>
<dbReference type="RefSeq" id="WP_344068051.1">
    <property type="nucleotide sequence ID" value="NZ_BAAAPN010000093.1"/>
</dbReference>
<evidence type="ECO:0000256" key="2">
    <source>
        <dbReference type="ARBA" id="ARBA00022737"/>
    </source>
</evidence>
<evidence type="ECO:0000256" key="1">
    <source>
        <dbReference type="ARBA" id="ARBA00000798"/>
    </source>
</evidence>
<keyword evidence="8" id="KW-1185">Reference proteome</keyword>
<evidence type="ECO:0000259" key="6">
    <source>
        <dbReference type="PROSITE" id="PS50035"/>
    </source>
</evidence>
<dbReference type="PROSITE" id="PS50035">
    <property type="entry name" value="PLD"/>
    <property type="match status" value="1"/>
</dbReference>
<keyword evidence="3" id="KW-0378">Hydrolase</keyword>
<comment type="catalytic activity">
    <reaction evidence="1">
        <text>a 1,2-diacyl-sn-glycero-3-phosphocholine + H2O = a 1,2-diacyl-sn-glycero-3-phosphate + choline + H(+)</text>
        <dbReference type="Rhea" id="RHEA:14445"/>
        <dbReference type="ChEBI" id="CHEBI:15354"/>
        <dbReference type="ChEBI" id="CHEBI:15377"/>
        <dbReference type="ChEBI" id="CHEBI:15378"/>
        <dbReference type="ChEBI" id="CHEBI:57643"/>
        <dbReference type="ChEBI" id="CHEBI:58608"/>
        <dbReference type="EC" id="3.1.4.4"/>
    </reaction>
</comment>
<name>A0ABN2L207_9MICO</name>
<feature type="region of interest" description="Disordered" evidence="5">
    <location>
        <begin position="103"/>
        <end position="126"/>
    </location>
</feature>
<organism evidence="7 8">
    <name type="scientific">Nostocoides vanveenii</name>
    <dbReference type="NCBI Taxonomy" id="330835"/>
    <lineage>
        <taxon>Bacteria</taxon>
        <taxon>Bacillati</taxon>
        <taxon>Actinomycetota</taxon>
        <taxon>Actinomycetes</taxon>
        <taxon>Micrococcales</taxon>
        <taxon>Intrasporangiaceae</taxon>
        <taxon>Nostocoides</taxon>
    </lineage>
</organism>
<evidence type="ECO:0000256" key="5">
    <source>
        <dbReference type="SAM" id="MobiDB-lite"/>
    </source>
</evidence>
<evidence type="ECO:0000313" key="7">
    <source>
        <dbReference type="EMBL" id="GAA1772395.1"/>
    </source>
</evidence>
<dbReference type="Gene3D" id="3.30.870.10">
    <property type="entry name" value="Endonuclease Chain A"/>
    <property type="match status" value="1"/>
</dbReference>
<dbReference type="SUPFAM" id="SSF56024">
    <property type="entry name" value="Phospholipase D/nuclease"/>
    <property type="match status" value="1"/>
</dbReference>
<dbReference type="EMBL" id="BAAAPN010000093">
    <property type="protein sequence ID" value="GAA1772395.1"/>
    <property type="molecule type" value="Genomic_DNA"/>
</dbReference>
<dbReference type="InterPro" id="IPR001736">
    <property type="entry name" value="PLipase_D/transphosphatidylase"/>
</dbReference>
<evidence type="ECO:0000256" key="3">
    <source>
        <dbReference type="ARBA" id="ARBA00022801"/>
    </source>
</evidence>
<comment type="caution">
    <text evidence="7">The sequence shown here is derived from an EMBL/GenBank/DDBJ whole genome shotgun (WGS) entry which is preliminary data.</text>
</comment>
<accession>A0ABN2L207</accession>
<evidence type="ECO:0000313" key="8">
    <source>
        <dbReference type="Proteomes" id="UP001501475"/>
    </source>
</evidence>
<dbReference type="Proteomes" id="UP001501475">
    <property type="component" value="Unassembled WGS sequence"/>
</dbReference>